<proteinExistence type="predicted"/>
<evidence type="ECO:0000313" key="2">
    <source>
        <dbReference type="EMBL" id="KAK2718298.1"/>
    </source>
</evidence>
<sequence>GKSMGDTFNCNTIYIYHNVPPGFGPTHGSTDGGQRERDSAPVDNQPRPTTPHVTSTPRLPRKYTKRRLNEADDSSEQ</sequence>
<feature type="region of interest" description="Disordered" evidence="1">
    <location>
        <begin position="18"/>
        <end position="77"/>
    </location>
</feature>
<feature type="non-terminal residue" evidence="2">
    <location>
        <position position="1"/>
    </location>
</feature>
<keyword evidence="3" id="KW-1185">Reference proteome</keyword>
<accession>A0AA88HWB1</accession>
<name>A0AA88HWB1_ARTSF</name>
<dbReference type="AlphaFoldDB" id="A0AA88HWB1"/>
<evidence type="ECO:0000313" key="3">
    <source>
        <dbReference type="Proteomes" id="UP001187531"/>
    </source>
</evidence>
<reference evidence="2" key="1">
    <citation type="submission" date="2023-07" db="EMBL/GenBank/DDBJ databases">
        <title>Chromosome-level genome assembly of Artemia franciscana.</title>
        <authorList>
            <person name="Jo E."/>
        </authorList>
    </citation>
    <scope>NUCLEOTIDE SEQUENCE</scope>
    <source>
        <tissue evidence="2">Whole body</tissue>
    </source>
</reference>
<dbReference type="EMBL" id="JAVRJZ010000009">
    <property type="protein sequence ID" value="KAK2718298.1"/>
    <property type="molecule type" value="Genomic_DNA"/>
</dbReference>
<dbReference type="Proteomes" id="UP001187531">
    <property type="component" value="Unassembled WGS sequence"/>
</dbReference>
<evidence type="ECO:0000256" key="1">
    <source>
        <dbReference type="SAM" id="MobiDB-lite"/>
    </source>
</evidence>
<organism evidence="2 3">
    <name type="scientific">Artemia franciscana</name>
    <name type="common">Brine shrimp</name>
    <name type="synonym">Artemia sanfranciscana</name>
    <dbReference type="NCBI Taxonomy" id="6661"/>
    <lineage>
        <taxon>Eukaryota</taxon>
        <taxon>Metazoa</taxon>
        <taxon>Ecdysozoa</taxon>
        <taxon>Arthropoda</taxon>
        <taxon>Crustacea</taxon>
        <taxon>Branchiopoda</taxon>
        <taxon>Anostraca</taxon>
        <taxon>Artemiidae</taxon>
        <taxon>Artemia</taxon>
    </lineage>
</organism>
<protein>
    <submittedName>
        <fullName evidence="2">Uncharacterized protein</fullName>
    </submittedName>
</protein>
<gene>
    <name evidence="2" type="ORF">QYM36_005562</name>
</gene>
<comment type="caution">
    <text evidence="2">The sequence shown here is derived from an EMBL/GenBank/DDBJ whole genome shotgun (WGS) entry which is preliminary data.</text>
</comment>
<feature type="non-terminal residue" evidence="2">
    <location>
        <position position="77"/>
    </location>
</feature>